<reference evidence="4" key="1">
    <citation type="submission" date="2025-08" db="UniProtKB">
        <authorList>
            <consortium name="Ensembl"/>
        </authorList>
    </citation>
    <scope>IDENTIFICATION</scope>
</reference>
<evidence type="ECO:0000256" key="1">
    <source>
        <dbReference type="ARBA" id="ARBA00022729"/>
    </source>
</evidence>
<dbReference type="PANTHER" id="PTHR11481">
    <property type="entry name" value="IMMUNOGLOBULIN FC RECEPTOR"/>
    <property type="match status" value="1"/>
</dbReference>
<evidence type="ECO:0000313" key="4">
    <source>
        <dbReference type="Ensembl" id="ENSCPIP00010005952.1"/>
    </source>
</evidence>
<dbReference type="SUPFAM" id="SSF48726">
    <property type="entry name" value="Immunoglobulin"/>
    <property type="match status" value="3"/>
</dbReference>
<dbReference type="InterPro" id="IPR013783">
    <property type="entry name" value="Ig-like_fold"/>
</dbReference>
<dbReference type="GO" id="GO:0004888">
    <property type="term" value="F:transmembrane signaling receptor activity"/>
    <property type="evidence" value="ECO:0007669"/>
    <property type="project" value="TreeGrafter"/>
</dbReference>
<keyword evidence="5" id="KW-1185">Reference proteome</keyword>
<dbReference type="Pfam" id="PF13895">
    <property type="entry name" value="Ig_2"/>
    <property type="match status" value="2"/>
</dbReference>
<dbReference type="GO" id="GO:0009897">
    <property type="term" value="C:external side of plasma membrane"/>
    <property type="evidence" value="ECO:0007669"/>
    <property type="project" value="TreeGrafter"/>
</dbReference>
<dbReference type="GO" id="GO:0006955">
    <property type="term" value="P:immune response"/>
    <property type="evidence" value="ECO:0007669"/>
    <property type="project" value="TreeGrafter"/>
</dbReference>
<name>A0A8C3L6N2_CHRPC</name>
<dbReference type="AlphaFoldDB" id="A0A8C3L6N2"/>
<dbReference type="SMART" id="SM00409">
    <property type="entry name" value="IG"/>
    <property type="match status" value="3"/>
</dbReference>
<dbReference type="GO" id="GO:0007166">
    <property type="term" value="P:cell surface receptor signaling pathway"/>
    <property type="evidence" value="ECO:0007669"/>
    <property type="project" value="TreeGrafter"/>
</dbReference>
<dbReference type="Proteomes" id="UP000694543">
    <property type="component" value="Unplaced"/>
</dbReference>
<feature type="domain" description="Ig-like" evidence="3">
    <location>
        <begin position="32"/>
        <end position="123"/>
    </location>
</feature>
<dbReference type="InterPro" id="IPR007110">
    <property type="entry name" value="Ig-like_dom"/>
</dbReference>
<accession>A0A8C3L6N2</accession>
<proteinExistence type="predicted"/>
<feature type="domain" description="Ig-like" evidence="3">
    <location>
        <begin position="130"/>
        <end position="217"/>
    </location>
</feature>
<dbReference type="InterPro" id="IPR050488">
    <property type="entry name" value="Ig_Fc_receptor"/>
</dbReference>
<feature type="domain" description="Ig-like" evidence="3">
    <location>
        <begin position="219"/>
        <end position="305"/>
    </location>
</feature>
<dbReference type="PANTHER" id="PTHR11481:SF64">
    <property type="entry name" value="FC RECEPTOR-LIKE PROTEIN 4"/>
    <property type="match status" value="1"/>
</dbReference>
<dbReference type="InterPro" id="IPR003599">
    <property type="entry name" value="Ig_sub"/>
</dbReference>
<keyword evidence="1" id="KW-0732">Signal</keyword>
<evidence type="ECO:0000313" key="5">
    <source>
        <dbReference type="Proteomes" id="UP000694543"/>
    </source>
</evidence>
<dbReference type="PROSITE" id="PS50835">
    <property type="entry name" value="IG_LIKE"/>
    <property type="match status" value="3"/>
</dbReference>
<protein>
    <recommendedName>
        <fullName evidence="3">Ig-like domain-containing protein</fullName>
    </recommendedName>
</protein>
<dbReference type="InterPro" id="IPR003598">
    <property type="entry name" value="Ig_sub2"/>
</dbReference>
<organism evidence="4 5">
    <name type="scientific">Chrysolophus pictus</name>
    <name type="common">Golden pheasant</name>
    <name type="synonym">Phasianus pictus</name>
    <dbReference type="NCBI Taxonomy" id="9089"/>
    <lineage>
        <taxon>Eukaryota</taxon>
        <taxon>Metazoa</taxon>
        <taxon>Chordata</taxon>
        <taxon>Craniata</taxon>
        <taxon>Vertebrata</taxon>
        <taxon>Euteleostomi</taxon>
        <taxon>Archelosauria</taxon>
        <taxon>Archosauria</taxon>
        <taxon>Dinosauria</taxon>
        <taxon>Saurischia</taxon>
        <taxon>Theropoda</taxon>
        <taxon>Coelurosauria</taxon>
        <taxon>Aves</taxon>
        <taxon>Neognathae</taxon>
        <taxon>Galloanserae</taxon>
        <taxon>Galliformes</taxon>
        <taxon>Phasianidae</taxon>
        <taxon>Phasianinae</taxon>
        <taxon>Chrysolophus</taxon>
    </lineage>
</organism>
<dbReference type="Ensembl" id="ENSCPIT00010007025.1">
    <property type="protein sequence ID" value="ENSCPIP00010005952.1"/>
    <property type="gene ID" value="ENSCPIG00010004624.1"/>
</dbReference>
<reference evidence="4" key="2">
    <citation type="submission" date="2025-09" db="UniProtKB">
        <authorList>
            <consortium name="Ensembl"/>
        </authorList>
    </citation>
    <scope>IDENTIFICATION</scope>
</reference>
<keyword evidence="2" id="KW-1015">Disulfide bond</keyword>
<evidence type="ECO:0000259" key="3">
    <source>
        <dbReference type="PROSITE" id="PS50835"/>
    </source>
</evidence>
<dbReference type="Gene3D" id="2.60.40.10">
    <property type="entry name" value="Immunoglobulins"/>
    <property type="match status" value="3"/>
</dbReference>
<dbReference type="CDD" id="cd00096">
    <property type="entry name" value="Ig"/>
    <property type="match status" value="1"/>
</dbReference>
<sequence>MDLGWVWVGFEMDFGWVHCSGAAVTSLLCSFPELFSVPVLSLEGPQELLEGSALTLLCATHGNALRPHLSLQHLFYQDGLLVGGPQSAPQHRVPALLLSHSGSYSCQVQTETGSVQKRSAPITITVRRVPVAGVSLHSRPPDAQVLVGDRVVLSCAVAEGTGPLSFSWYRQNHTGVLGSGPLYELPVAQLGDDDHYHCTANNSINTASSPQLHVTVTLPVSNASITVLGTEVGAELVGTAGEELTLSCRVGMGTGQVGFVWLRDGQELSTGPTWHLGVLGPEHAGTYQCVATNSLGSQRVFRARSPEVLLVVTQQGWGQQRAQGEGCGDAAPGLCQPGLCHIVPSLSPSLSPVLAIRLSVFFLVLLAANAVLGWHLRLWFQLGGCHTLGSDDARHTLGTTGLSPGDTHCLLSPSFAAASKSQHRCVQHPAKPPSILRFHPLPP</sequence>
<dbReference type="InterPro" id="IPR036179">
    <property type="entry name" value="Ig-like_dom_sf"/>
</dbReference>
<dbReference type="SMART" id="SM00408">
    <property type="entry name" value="IGc2"/>
    <property type="match status" value="2"/>
</dbReference>
<evidence type="ECO:0000256" key="2">
    <source>
        <dbReference type="ARBA" id="ARBA00023157"/>
    </source>
</evidence>